<dbReference type="Pfam" id="PF00155">
    <property type="entry name" value="Aminotran_1_2"/>
    <property type="match status" value="1"/>
</dbReference>
<proteinExistence type="inferred from homology"/>
<accession>A0A841KYA1</accession>
<keyword evidence="7" id="KW-0808">Transferase</keyword>
<feature type="domain" description="HTH gntR-type" evidence="6">
    <location>
        <begin position="10"/>
        <end position="78"/>
    </location>
</feature>
<dbReference type="GO" id="GO:0030170">
    <property type="term" value="F:pyridoxal phosphate binding"/>
    <property type="evidence" value="ECO:0007669"/>
    <property type="project" value="InterPro"/>
</dbReference>
<dbReference type="PRINTS" id="PR00035">
    <property type="entry name" value="HTHGNTR"/>
</dbReference>
<dbReference type="CDD" id="cd00609">
    <property type="entry name" value="AAT_like"/>
    <property type="match status" value="1"/>
</dbReference>
<dbReference type="InterPro" id="IPR015421">
    <property type="entry name" value="PyrdxlP-dep_Trfase_major"/>
</dbReference>
<keyword evidence="8" id="KW-1185">Reference proteome</keyword>
<dbReference type="Gene3D" id="3.40.640.10">
    <property type="entry name" value="Type I PLP-dependent aspartate aminotransferase-like (Major domain)"/>
    <property type="match status" value="1"/>
</dbReference>
<dbReference type="InterPro" id="IPR015424">
    <property type="entry name" value="PyrdxlP-dep_Trfase"/>
</dbReference>
<dbReference type="RefSeq" id="WP_184312827.1">
    <property type="nucleotide sequence ID" value="NZ_JACHEN010000037.1"/>
</dbReference>
<dbReference type="CDD" id="cd07377">
    <property type="entry name" value="WHTH_GntR"/>
    <property type="match status" value="1"/>
</dbReference>
<evidence type="ECO:0000256" key="3">
    <source>
        <dbReference type="ARBA" id="ARBA00023015"/>
    </source>
</evidence>
<name>A0A841KYA1_9FIRM</name>
<reference evidence="7 8" key="1">
    <citation type="submission" date="2020-08" db="EMBL/GenBank/DDBJ databases">
        <title>Genomic Encyclopedia of Type Strains, Phase IV (KMG-IV): sequencing the most valuable type-strain genomes for metagenomic binning, comparative biology and taxonomic classification.</title>
        <authorList>
            <person name="Goeker M."/>
        </authorList>
    </citation>
    <scope>NUCLEOTIDE SEQUENCE [LARGE SCALE GENOMIC DNA]</scope>
    <source>
        <strain evidence="7 8">DSM 103526</strain>
    </source>
</reference>
<protein>
    <submittedName>
        <fullName evidence="7">GntR family transcriptional regulator/MocR family aminotransferase</fullName>
    </submittedName>
</protein>
<organism evidence="7 8">
    <name type="scientific">Anaerosolibacter carboniphilus</name>
    <dbReference type="NCBI Taxonomy" id="1417629"/>
    <lineage>
        <taxon>Bacteria</taxon>
        <taxon>Bacillati</taxon>
        <taxon>Bacillota</taxon>
        <taxon>Clostridia</taxon>
        <taxon>Peptostreptococcales</taxon>
        <taxon>Thermotaleaceae</taxon>
        <taxon>Anaerosolibacter</taxon>
    </lineage>
</organism>
<comment type="caution">
    <text evidence="7">The sequence shown here is derived from an EMBL/GenBank/DDBJ whole genome shotgun (WGS) entry which is preliminary data.</text>
</comment>
<evidence type="ECO:0000256" key="1">
    <source>
        <dbReference type="ARBA" id="ARBA00005384"/>
    </source>
</evidence>
<sequence>MIILKNDVRTPLYIQIYEQLKEEIITGALPDGSKLPSTRHLAEMLAVGRNTVENAYLQLASEGYVESRIGSGFFVQNIHDMMRLANEEKHHELPIIVSSTEKNNMHKIYPYNFEYGHLSSQDFPLNIWRKVSTKALASLTADDMTMYCDRKGELQLRKDLADYLRRSRGVSCDPEQIILCSGFEYAISLLSQLLQKTFDQIALEDPGYSGARDIFKNNGLKVVPVGIEKDGVNVKELEKSFAKMVYVTPSHQFPSGVVMPIQKRLLLLDWARQNNGVIIEDDYDSELRYNSRPIPSISSVARNEDVIYIGTMSKALSPSLRISYMVLPQKWMTRYDEEFKMYQSPVSLLQQRILQEYIHSGHWERHLRKVCIANKKKHDLLIRTIQELMGNKVIIHGKNAGLHILLESTQGLKEKEMIEKAREHGVLVYPVSMFWIDKSRYPDNMVLLGFGNVSENDIVEGIKQLAQAWENTV</sequence>
<dbReference type="AlphaFoldDB" id="A0A841KYA1"/>
<dbReference type="InterPro" id="IPR000524">
    <property type="entry name" value="Tscrpt_reg_HTH_GntR"/>
</dbReference>
<dbReference type="PANTHER" id="PTHR46577:SF1">
    <property type="entry name" value="HTH-TYPE TRANSCRIPTIONAL REGULATORY PROTEIN GABR"/>
    <property type="match status" value="1"/>
</dbReference>
<dbReference type="InterPro" id="IPR051446">
    <property type="entry name" value="HTH_trans_reg/aminotransferase"/>
</dbReference>
<dbReference type="InterPro" id="IPR036390">
    <property type="entry name" value="WH_DNA-bd_sf"/>
</dbReference>
<keyword evidence="7" id="KW-0032">Aminotransferase</keyword>
<evidence type="ECO:0000256" key="2">
    <source>
        <dbReference type="ARBA" id="ARBA00022898"/>
    </source>
</evidence>
<evidence type="ECO:0000259" key="6">
    <source>
        <dbReference type="PROSITE" id="PS50949"/>
    </source>
</evidence>
<dbReference type="SMART" id="SM00345">
    <property type="entry name" value="HTH_GNTR"/>
    <property type="match status" value="1"/>
</dbReference>
<dbReference type="Gene3D" id="1.10.10.10">
    <property type="entry name" value="Winged helix-like DNA-binding domain superfamily/Winged helix DNA-binding domain"/>
    <property type="match status" value="1"/>
</dbReference>
<keyword evidence="3" id="KW-0805">Transcription regulation</keyword>
<dbReference type="Proteomes" id="UP000579281">
    <property type="component" value="Unassembled WGS sequence"/>
</dbReference>
<dbReference type="GO" id="GO:0003700">
    <property type="term" value="F:DNA-binding transcription factor activity"/>
    <property type="evidence" value="ECO:0007669"/>
    <property type="project" value="InterPro"/>
</dbReference>
<evidence type="ECO:0000256" key="4">
    <source>
        <dbReference type="ARBA" id="ARBA00023125"/>
    </source>
</evidence>
<keyword evidence="5" id="KW-0804">Transcription</keyword>
<dbReference type="Pfam" id="PF00392">
    <property type="entry name" value="GntR"/>
    <property type="match status" value="1"/>
</dbReference>
<dbReference type="InterPro" id="IPR004839">
    <property type="entry name" value="Aminotransferase_I/II_large"/>
</dbReference>
<dbReference type="GO" id="GO:0003677">
    <property type="term" value="F:DNA binding"/>
    <property type="evidence" value="ECO:0007669"/>
    <property type="project" value="UniProtKB-KW"/>
</dbReference>
<dbReference type="SUPFAM" id="SSF46785">
    <property type="entry name" value="Winged helix' DNA-binding domain"/>
    <property type="match status" value="1"/>
</dbReference>
<dbReference type="PROSITE" id="PS50949">
    <property type="entry name" value="HTH_GNTR"/>
    <property type="match status" value="1"/>
</dbReference>
<keyword evidence="2" id="KW-0663">Pyridoxal phosphate</keyword>
<dbReference type="EMBL" id="JACHEN010000037">
    <property type="protein sequence ID" value="MBB6218337.1"/>
    <property type="molecule type" value="Genomic_DNA"/>
</dbReference>
<gene>
    <name evidence="7" type="ORF">HNQ80_004501</name>
</gene>
<dbReference type="SUPFAM" id="SSF53383">
    <property type="entry name" value="PLP-dependent transferases"/>
    <property type="match status" value="1"/>
</dbReference>
<dbReference type="PANTHER" id="PTHR46577">
    <property type="entry name" value="HTH-TYPE TRANSCRIPTIONAL REGULATORY PROTEIN GABR"/>
    <property type="match status" value="1"/>
</dbReference>
<evidence type="ECO:0000313" key="7">
    <source>
        <dbReference type="EMBL" id="MBB6218337.1"/>
    </source>
</evidence>
<dbReference type="GO" id="GO:0008483">
    <property type="term" value="F:transaminase activity"/>
    <property type="evidence" value="ECO:0007669"/>
    <property type="project" value="UniProtKB-KW"/>
</dbReference>
<comment type="similarity">
    <text evidence="1">In the C-terminal section; belongs to the class-I pyridoxal-phosphate-dependent aminotransferase family.</text>
</comment>
<evidence type="ECO:0000256" key="5">
    <source>
        <dbReference type="ARBA" id="ARBA00023163"/>
    </source>
</evidence>
<keyword evidence="4" id="KW-0238">DNA-binding</keyword>
<dbReference type="InterPro" id="IPR036388">
    <property type="entry name" value="WH-like_DNA-bd_sf"/>
</dbReference>
<evidence type="ECO:0000313" key="8">
    <source>
        <dbReference type="Proteomes" id="UP000579281"/>
    </source>
</evidence>